<evidence type="ECO:0000256" key="7">
    <source>
        <dbReference type="ARBA" id="ARBA00022801"/>
    </source>
</evidence>
<dbReference type="GO" id="GO:0046872">
    <property type="term" value="F:metal ion binding"/>
    <property type="evidence" value="ECO:0007669"/>
    <property type="project" value="UniProtKB-KW"/>
</dbReference>
<evidence type="ECO:0000313" key="18">
    <source>
        <dbReference type="WBParaSite" id="EEL_0000608401-mRNA-1"/>
    </source>
</evidence>
<comment type="cofactor">
    <cofactor evidence="1">
        <name>Ca(2+)</name>
        <dbReference type="ChEBI" id="CHEBI:29108"/>
    </cofactor>
</comment>
<evidence type="ECO:0000256" key="10">
    <source>
        <dbReference type="ARBA" id="ARBA00022989"/>
    </source>
</evidence>
<comment type="catalytic activity">
    <reaction evidence="13">
        <text>a 1,2-diacyl-sn-glycerol + H2O = a 2-acylglycerol + a fatty acid + H(+)</text>
        <dbReference type="Rhea" id="RHEA:33275"/>
        <dbReference type="ChEBI" id="CHEBI:15377"/>
        <dbReference type="ChEBI" id="CHEBI:15378"/>
        <dbReference type="ChEBI" id="CHEBI:17389"/>
        <dbReference type="ChEBI" id="CHEBI:17815"/>
        <dbReference type="ChEBI" id="CHEBI:28868"/>
        <dbReference type="EC" id="3.1.1.116"/>
    </reaction>
    <physiologicalReaction direction="left-to-right" evidence="13">
        <dbReference type="Rhea" id="RHEA:33276"/>
    </physiologicalReaction>
</comment>
<dbReference type="InterPro" id="IPR002921">
    <property type="entry name" value="Fungal_lipase-type"/>
</dbReference>
<organism evidence="17 18">
    <name type="scientific">Elaeophora elaphi</name>
    <dbReference type="NCBI Taxonomy" id="1147741"/>
    <lineage>
        <taxon>Eukaryota</taxon>
        <taxon>Metazoa</taxon>
        <taxon>Ecdysozoa</taxon>
        <taxon>Nematoda</taxon>
        <taxon>Chromadorea</taxon>
        <taxon>Rhabditida</taxon>
        <taxon>Spirurina</taxon>
        <taxon>Spiruromorpha</taxon>
        <taxon>Filarioidea</taxon>
        <taxon>Onchocercidae</taxon>
        <taxon>Elaeophora</taxon>
    </lineage>
</organism>
<feature type="transmembrane region" description="Helical" evidence="15">
    <location>
        <begin position="130"/>
        <end position="152"/>
    </location>
</feature>
<evidence type="ECO:0000256" key="4">
    <source>
        <dbReference type="ARBA" id="ARBA00022553"/>
    </source>
</evidence>
<evidence type="ECO:0000259" key="16">
    <source>
        <dbReference type="Pfam" id="PF01764"/>
    </source>
</evidence>
<dbReference type="InterPro" id="IPR052214">
    <property type="entry name" value="DAG_Lipase-Related"/>
</dbReference>
<dbReference type="GO" id="GO:0022008">
    <property type="term" value="P:neurogenesis"/>
    <property type="evidence" value="ECO:0007669"/>
    <property type="project" value="TreeGrafter"/>
</dbReference>
<dbReference type="CDD" id="cd00519">
    <property type="entry name" value="Lipase_3"/>
    <property type="match status" value="1"/>
</dbReference>
<evidence type="ECO:0000256" key="13">
    <source>
        <dbReference type="ARBA" id="ARBA00024531"/>
    </source>
</evidence>
<evidence type="ECO:0000256" key="15">
    <source>
        <dbReference type="SAM" id="Phobius"/>
    </source>
</evidence>
<keyword evidence="3" id="KW-1003">Cell membrane</keyword>
<dbReference type="Gene3D" id="3.40.50.1820">
    <property type="entry name" value="alpha/beta hydrolase"/>
    <property type="match status" value="1"/>
</dbReference>
<evidence type="ECO:0000256" key="12">
    <source>
        <dbReference type="ARBA" id="ARBA00023136"/>
    </source>
</evidence>
<dbReference type="PANTHER" id="PTHR45792">
    <property type="entry name" value="DIACYLGLYCEROL LIPASE HOMOLOG-RELATED"/>
    <property type="match status" value="1"/>
</dbReference>
<keyword evidence="6" id="KW-0479">Metal-binding</keyword>
<keyword evidence="4" id="KW-0597">Phosphoprotein</keyword>
<evidence type="ECO:0000256" key="3">
    <source>
        <dbReference type="ARBA" id="ARBA00022475"/>
    </source>
</evidence>
<evidence type="ECO:0000256" key="14">
    <source>
        <dbReference type="ARBA" id="ARBA00026104"/>
    </source>
</evidence>
<evidence type="ECO:0000256" key="9">
    <source>
        <dbReference type="ARBA" id="ARBA00022963"/>
    </source>
</evidence>
<feature type="transmembrane region" description="Helical" evidence="15">
    <location>
        <begin position="54"/>
        <end position="76"/>
    </location>
</feature>
<feature type="domain" description="Fungal lipase-type" evidence="16">
    <location>
        <begin position="388"/>
        <end position="535"/>
    </location>
</feature>
<name>A0A0R3RVF1_9BILA</name>
<accession>A0A0R3RVF1</accession>
<comment type="subcellular location">
    <subcellularLocation>
        <location evidence="2">Cell membrane</location>
        <topology evidence="2">Multi-pass membrane protein</topology>
    </subcellularLocation>
</comment>
<evidence type="ECO:0000256" key="5">
    <source>
        <dbReference type="ARBA" id="ARBA00022692"/>
    </source>
</evidence>
<dbReference type="Pfam" id="PF01764">
    <property type="entry name" value="Lipase_3"/>
    <property type="match status" value="1"/>
</dbReference>
<dbReference type="GO" id="GO:0004806">
    <property type="term" value="F:triacylglycerol lipase activity"/>
    <property type="evidence" value="ECO:0007669"/>
    <property type="project" value="TreeGrafter"/>
</dbReference>
<feature type="transmembrane region" description="Helical" evidence="15">
    <location>
        <begin position="96"/>
        <end position="118"/>
    </location>
</feature>
<proteinExistence type="predicted"/>
<dbReference type="SUPFAM" id="SSF53474">
    <property type="entry name" value="alpha/beta-Hydrolases"/>
    <property type="match status" value="1"/>
</dbReference>
<dbReference type="GO" id="GO:0005886">
    <property type="term" value="C:plasma membrane"/>
    <property type="evidence" value="ECO:0007669"/>
    <property type="project" value="UniProtKB-SubCell"/>
</dbReference>
<keyword evidence="11" id="KW-0443">Lipid metabolism</keyword>
<dbReference type="InterPro" id="IPR029058">
    <property type="entry name" value="AB_hydrolase_fold"/>
</dbReference>
<dbReference type="Proteomes" id="UP000050640">
    <property type="component" value="Unplaced"/>
</dbReference>
<keyword evidence="7" id="KW-0378">Hydrolase</keyword>
<reference evidence="18" key="1">
    <citation type="submission" date="2017-02" db="UniProtKB">
        <authorList>
            <consortium name="WormBaseParasite"/>
        </authorList>
    </citation>
    <scope>IDENTIFICATION</scope>
</reference>
<dbReference type="EC" id="3.1.1.116" evidence="14"/>
<dbReference type="PANTHER" id="PTHR45792:SF2">
    <property type="entry name" value="DIACYLGLYCEROL LIPASE-BETA"/>
    <property type="match status" value="1"/>
</dbReference>
<dbReference type="AlphaFoldDB" id="A0A0R3RVF1"/>
<keyword evidence="12 15" id="KW-0472">Membrane</keyword>
<keyword evidence="8" id="KW-0106">Calcium</keyword>
<keyword evidence="9" id="KW-0442">Lipid degradation</keyword>
<evidence type="ECO:0000256" key="6">
    <source>
        <dbReference type="ARBA" id="ARBA00022723"/>
    </source>
</evidence>
<dbReference type="WBParaSite" id="EEL_0000608401-mRNA-1">
    <property type="protein sequence ID" value="EEL_0000608401-mRNA-1"/>
    <property type="gene ID" value="EEL_0000608401"/>
</dbReference>
<keyword evidence="10 15" id="KW-1133">Transmembrane helix</keyword>
<sequence>MPSLVVFGRRWNIASDDFVFPSLSEILVRLAWISTTCIIFILNKWETCISQHFLIIFFSLIGINGITILTCFVMALVSARGSILEPHKRHHVAKIIYIRLPLFICEIAITSVSTVFAYKSPTPCSLVIILRLTVMLQWALIVTVLVGIAAVFNPSGDSRIQPSFRTENQLWMLRFKLFLLRRNEAMRAALKDIAILTTSFFADVDLVASDILAGLLLLVHAPHQPPSSTTYLPETEPPDWMTLENARHMAKYIAAIYGWEIYMFYNCGCCDWLKVCKKIKCCGKCCNRLSFSRLEIFNLKLIPDDLIRDCRKIPNEELGKITKKHNYEKSFCRQKFPIGGDNCCACAIGTFLAVTECNETDIIYVSFANELYQVPFIVLVDIKMNNIVITIRGTASMMDAINDLSLDDEAFSVDVDQDPILSRDEKLETPDKEVRVHRGMLRSARYVLEILRANRILEGLKMRYPDFAIVCCGHSLGAGVATLLALLLKQSFAPIQCFAYSPPGCVISENGLKETQKFVFSVYIGDDIVPRLSFQTLCKLKYDVIMSLACSNSPKYKVLLRGFYRLCFSHPWQPDGDADHEDEVVVNINDRLPLVFHSSLLVIDDDTEENNPAERWAKKRTKLLPPGCLLHIWIADEKKKRICKRWTHYSSLSEIKLSNAVIRDHMPYNVLKVLNMELKSDV</sequence>
<keyword evidence="17" id="KW-1185">Reference proteome</keyword>
<keyword evidence="5 15" id="KW-0812">Transmembrane</keyword>
<dbReference type="GO" id="GO:0019369">
    <property type="term" value="P:arachidonate metabolic process"/>
    <property type="evidence" value="ECO:0007669"/>
    <property type="project" value="TreeGrafter"/>
</dbReference>
<dbReference type="GO" id="GO:0046340">
    <property type="term" value="P:diacylglycerol catabolic process"/>
    <property type="evidence" value="ECO:0007669"/>
    <property type="project" value="TreeGrafter"/>
</dbReference>
<dbReference type="GO" id="GO:0005737">
    <property type="term" value="C:cytoplasm"/>
    <property type="evidence" value="ECO:0007669"/>
    <property type="project" value="TreeGrafter"/>
</dbReference>
<protein>
    <recommendedName>
        <fullName evidence="14">sn-1-specific diacylglycerol lipase</fullName>
        <ecNumber evidence="14">3.1.1.116</ecNumber>
    </recommendedName>
</protein>
<evidence type="ECO:0000256" key="11">
    <source>
        <dbReference type="ARBA" id="ARBA00023098"/>
    </source>
</evidence>
<evidence type="ECO:0000256" key="2">
    <source>
        <dbReference type="ARBA" id="ARBA00004651"/>
    </source>
</evidence>
<evidence type="ECO:0000256" key="8">
    <source>
        <dbReference type="ARBA" id="ARBA00022837"/>
    </source>
</evidence>
<evidence type="ECO:0000256" key="1">
    <source>
        <dbReference type="ARBA" id="ARBA00001913"/>
    </source>
</evidence>
<feature type="transmembrane region" description="Helical" evidence="15">
    <location>
        <begin position="20"/>
        <end position="42"/>
    </location>
</feature>
<dbReference type="STRING" id="1147741.A0A0R3RVF1"/>
<evidence type="ECO:0000313" key="17">
    <source>
        <dbReference type="Proteomes" id="UP000050640"/>
    </source>
</evidence>